<dbReference type="EMBL" id="BOVK01000049">
    <property type="protein sequence ID" value="GIQ70472.1"/>
    <property type="molecule type" value="Genomic_DNA"/>
</dbReference>
<comment type="caution">
    <text evidence="1">The sequence shown here is derived from an EMBL/GenBank/DDBJ whole genome shotgun (WGS) entry which is preliminary data.</text>
</comment>
<reference evidence="1" key="1">
    <citation type="submission" date="2021-04" db="EMBL/GenBank/DDBJ databases">
        <title>Draft genome sequence of Xylanibacillus composti strain K13.</title>
        <authorList>
            <person name="Uke A."/>
            <person name="Chhe C."/>
            <person name="Baramee S."/>
            <person name="Kosugi A."/>
        </authorList>
    </citation>
    <scope>NUCLEOTIDE SEQUENCE</scope>
    <source>
        <strain evidence="1">K13</strain>
    </source>
</reference>
<protein>
    <submittedName>
        <fullName evidence="1">Uncharacterized protein</fullName>
    </submittedName>
</protein>
<name>A0A8J4H3S7_9BACL</name>
<sequence length="62" mass="7262">MSPKSSRKNGWRRKPALHGYLGYATVGLMQQQVCSFFNSNPLYEFVRVFPNQAFEDSMEMKR</sequence>
<dbReference type="AlphaFoldDB" id="A0A8J4H3S7"/>
<organism evidence="1 2">
    <name type="scientific">Xylanibacillus composti</name>
    <dbReference type="NCBI Taxonomy" id="1572762"/>
    <lineage>
        <taxon>Bacteria</taxon>
        <taxon>Bacillati</taxon>
        <taxon>Bacillota</taxon>
        <taxon>Bacilli</taxon>
        <taxon>Bacillales</taxon>
        <taxon>Paenibacillaceae</taxon>
        <taxon>Xylanibacillus</taxon>
    </lineage>
</organism>
<keyword evidence="2" id="KW-1185">Reference proteome</keyword>
<evidence type="ECO:0000313" key="1">
    <source>
        <dbReference type="EMBL" id="GIQ70472.1"/>
    </source>
</evidence>
<gene>
    <name evidence="1" type="ORF">XYCOK13_32960</name>
</gene>
<proteinExistence type="predicted"/>
<dbReference type="Proteomes" id="UP000677918">
    <property type="component" value="Unassembled WGS sequence"/>
</dbReference>
<accession>A0A8J4H3S7</accession>
<evidence type="ECO:0000313" key="2">
    <source>
        <dbReference type="Proteomes" id="UP000677918"/>
    </source>
</evidence>